<accession>A0A0F8ZL00</accession>
<gene>
    <name evidence="1" type="ORF">LCGC14_3022520</name>
</gene>
<proteinExistence type="predicted"/>
<sequence>AYYLRYMKIRELVKCMEYLPNYDYPEIPPLYEQAILFHQARHPEESPNLSGEHVSEKTKRLAATYQKDLAAYMTPRGVNRRAAREGLAEKYAGTFFYYSSFGPMTFGKAFGWDRRGAGASK</sequence>
<dbReference type="AlphaFoldDB" id="A0A0F8ZL00"/>
<protein>
    <submittedName>
        <fullName evidence="1">Uncharacterized protein</fullName>
    </submittedName>
</protein>
<name>A0A0F8ZL00_9ZZZZ</name>
<organism evidence="1">
    <name type="scientific">marine sediment metagenome</name>
    <dbReference type="NCBI Taxonomy" id="412755"/>
    <lineage>
        <taxon>unclassified sequences</taxon>
        <taxon>metagenomes</taxon>
        <taxon>ecological metagenomes</taxon>
    </lineage>
</organism>
<dbReference type="EMBL" id="LAZR01062878">
    <property type="protein sequence ID" value="KKK60621.1"/>
    <property type="molecule type" value="Genomic_DNA"/>
</dbReference>
<reference evidence="1" key="1">
    <citation type="journal article" date="2015" name="Nature">
        <title>Complex archaea that bridge the gap between prokaryotes and eukaryotes.</title>
        <authorList>
            <person name="Spang A."/>
            <person name="Saw J.H."/>
            <person name="Jorgensen S.L."/>
            <person name="Zaremba-Niedzwiedzka K."/>
            <person name="Martijn J."/>
            <person name="Lind A.E."/>
            <person name="van Eijk R."/>
            <person name="Schleper C."/>
            <person name="Guy L."/>
            <person name="Ettema T.J."/>
        </authorList>
    </citation>
    <scope>NUCLEOTIDE SEQUENCE</scope>
</reference>
<comment type="caution">
    <text evidence="1">The sequence shown here is derived from an EMBL/GenBank/DDBJ whole genome shotgun (WGS) entry which is preliminary data.</text>
</comment>
<evidence type="ECO:0000313" key="1">
    <source>
        <dbReference type="EMBL" id="KKK60621.1"/>
    </source>
</evidence>
<feature type="non-terminal residue" evidence="1">
    <location>
        <position position="1"/>
    </location>
</feature>